<dbReference type="EMBL" id="CADEPM010000004">
    <property type="protein sequence ID" value="CAB3405040.1"/>
    <property type="molecule type" value="Genomic_DNA"/>
</dbReference>
<evidence type="ECO:0000313" key="4">
    <source>
        <dbReference type="EMBL" id="CAB3405040.1"/>
    </source>
</evidence>
<reference evidence="4 5" key="1">
    <citation type="submission" date="2020-04" db="EMBL/GenBank/DDBJ databases">
        <authorList>
            <person name="Laetsch R D."/>
            <person name="Stevens L."/>
            <person name="Kumar S."/>
            <person name="Blaxter L. M."/>
        </authorList>
    </citation>
    <scope>NUCLEOTIDE SEQUENCE [LARGE SCALE GENOMIC DNA]</scope>
</reference>
<dbReference type="InterPro" id="IPR052575">
    <property type="entry name" value="SSU_processome_comp_20"/>
</dbReference>
<dbReference type="PANTHER" id="PTHR17695">
    <property type="entry name" value="SMALL SUBUNIT PROCESSOME COMPONENT 20 HOMOLOG"/>
    <property type="match status" value="1"/>
</dbReference>
<sequence length="1052" mass="121029">MDLSDEDELFARYYEAKKKQKTIKRHLSFNERIAQMGGDNGKFSRRINAENHNETYFEDALDDWRNEDQGPDLESFVNAMKEFDVKTYAQLLHKSEQVFNILVEHITKPNCRSIPAFCGILAAFARDLRDKFAPHLWKSLELLFNILDIGARHAENVEAAYVCLSIIVKTQSNLLCRQLKKAFRHFIALFASSRDFARRFAAESFAFLLRKSTDLRAITIFIMKEAFKNPHHYLSDGCALLFYNTFVGIAGSFHSNSSQILRDIVHSSITCDDSAKNPEFLEFCTKIIVQVVGYTIDYAKNSKYDNRHFYQHVLTKLLADAKNVNETTAFMRILLPCIVEKNEELMNEVNRKKMRKEKANKKNKGLNKMKNAEKLVFECGGELRVALEAIVNLDDFELNSNIVTFISEALLTIFNDDKNRLFSKDFTLNIVKKTKNHDLAIELLLKTCQLESFDLYLMPALGQIAADIIKDYPKVSKATEKITRFYSYLCCQRRSIQETIERGATRANFFDLTHHYAYRDWIIRNFQEYQSIDDVPQLIDMLVSWPWLFSSTENVKGVEFVEQMAKTLVDVEDSTIRHSQLILACVAGIYSAKKSSLNAIPRDSIEKFVRRQSCSESSLLVFEMILDVNGTSESVDELNRVVELLLPAMKSENEAERRTALRILCNFRVPMPTITDENGKCRQQTETIFEILHEAECSELTNFRERLLHFRKIRYEQHKEFIPNGSDVESVERIIVNALASQFFVNFSPLWKGIHEILTSFARGLNIDVFWSVMGDWIQNVTMNLKKTASDSNGRHLHGIDEVNRSDFANARVQILEFFQSIPDIAERRTRILSPILLGIYDDFLRLTSSSSSSHQVDTSEEVTNDEVEVDDDDDDDDDNVPLKEKNGSRKEVALTIKALQALLLVFAKFTAAKATYMEDKLREMYENLISTKYEGIQRAALACIFTYRNNILNNYRENLEKLIDEKQLRNALATFKLSSDEGDASVIDEHRAVVVPILLRILRGKLQINGKQKGMVSRRNGIINVIGGCRSDELAFFLKLYFSQIYQMFAG</sequence>
<keyword evidence="1" id="KW-0175">Coiled coil</keyword>
<accession>A0A8S1EMI2</accession>
<proteinExistence type="predicted"/>
<evidence type="ECO:0000256" key="1">
    <source>
        <dbReference type="SAM" id="Coils"/>
    </source>
</evidence>
<evidence type="ECO:0000313" key="5">
    <source>
        <dbReference type="Proteomes" id="UP000494206"/>
    </source>
</evidence>
<dbReference type="SUPFAM" id="SSF48371">
    <property type="entry name" value="ARM repeat"/>
    <property type="match status" value="2"/>
</dbReference>
<organism evidence="4 5">
    <name type="scientific">Caenorhabditis bovis</name>
    <dbReference type="NCBI Taxonomy" id="2654633"/>
    <lineage>
        <taxon>Eukaryota</taxon>
        <taxon>Metazoa</taxon>
        <taxon>Ecdysozoa</taxon>
        <taxon>Nematoda</taxon>
        <taxon>Chromadorea</taxon>
        <taxon>Rhabditida</taxon>
        <taxon>Rhabditina</taxon>
        <taxon>Rhabditomorpha</taxon>
        <taxon>Rhabditoidea</taxon>
        <taxon>Rhabditidae</taxon>
        <taxon>Peloderinae</taxon>
        <taxon>Caenorhabditis</taxon>
    </lineage>
</organism>
<name>A0A8S1EMI2_9PELO</name>
<dbReference type="AlphaFoldDB" id="A0A8S1EMI2"/>
<comment type="caution">
    <text evidence="4">The sequence shown here is derived from an EMBL/GenBank/DDBJ whole genome shotgun (WGS) entry which is preliminary data.</text>
</comment>
<feature type="domain" description="U3 small nucleolar RNA-associated protein 20 N-terminal" evidence="3">
    <location>
        <begin position="898"/>
        <end position="1047"/>
    </location>
</feature>
<keyword evidence="5" id="KW-1185">Reference proteome</keyword>
<dbReference type="PANTHER" id="PTHR17695:SF11">
    <property type="entry name" value="SMALL SUBUNIT PROCESSOME COMPONENT 20 HOMOLOG"/>
    <property type="match status" value="1"/>
</dbReference>
<dbReference type="Proteomes" id="UP000494206">
    <property type="component" value="Unassembled WGS sequence"/>
</dbReference>
<dbReference type="OrthoDB" id="360653at2759"/>
<evidence type="ECO:0000256" key="2">
    <source>
        <dbReference type="SAM" id="MobiDB-lite"/>
    </source>
</evidence>
<dbReference type="GO" id="GO:0030686">
    <property type="term" value="C:90S preribosome"/>
    <property type="evidence" value="ECO:0007669"/>
    <property type="project" value="TreeGrafter"/>
</dbReference>
<feature type="coiled-coil region" evidence="1">
    <location>
        <begin position="339"/>
        <end position="369"/>
    </location>
</feature>
<dbReference type="InterPro" id="IPR016024">
    <property type="entry name" value="ARM-type_fold"/>
</dbReference>
<feature type="compositionally biased region" description="Acidic residues" evidence="2">
    <location>
        <begin position="859"/>
        <end position="880"/>
    </location>
</feature>
<dbReference type="Pfam" id="PF07539">
    <property type="entry name" value="UTP20_N"/>
    <property type="match status" value="1"/>
</dbReference>
<gene>
    <name evidence="4" type="ORF">CBOVIS_LOCUS7290</name>
</gene>
<evidence type="ECO:0000259" key="3">
    <source>
        <dbReference type="Pfam" id="PF07539"/>
    </source>
</evidence>
<dbReference type="GO" id="GO:0032040">
    <property type="term" value="C:small-subunit processome"/>
    <property type="evidence" value="ECO:0007669"/>
    <property type="project" value="TreeGrafter"/>
</dbReference>
<dbReference type="InterPro" id="IPR011430">
    <property type="entry name" value="UTP20_N"/>
</dbReference>
<feature type="region of interest" description="Disordered" evidence="2">
    <location>
        <begin position="852"/>
        <end position="885"/>
    </location>
</feature>
<protein>
    <recommendedName>
        <fullName evidence="3">U3 small nucleolar RNA-associated protein 20 N-terminal domain-containing protein</fullName>
    </recommendedName>
</protein>